<gene>
    <name evidence="2" type="ORF">TBK1r_19060</name>
</gene>
<accession>A0ABX5XLW3</accession>
<organism evidence="2 3">
    <name type="scientific">Stieleria magnilauensis</name>
    <dbReference type="NCBI Taxonomy" id="2527963"/>
    <lineage>
        <taxon>Bacteria</taxon>
        <taxon>Pseudomonadati</taxon>
        <taxon>Planctomycetota</taxon>
        <taxon>Planctomycetia</taxon>
        <taxon>Pirellulales</taxon>
        <taxon>Pirellulaceae</taxon>
        <taxon>Stieleria</taxon>
    </lineage>
</organism>
<reference evidence="2 3" key="1">
    <citation type="submission" date="2019-02" db="EMBL/GenBank/DDBJ databases">
        <title>Deep-cultivation of Planctomycetes and their phenomic and genomic characterization uncovers novel biology.</title>
        <authorList>
            <person name="Wiegand S."/>
            <person name="Jogler M."/>
            <person name="Boedeker C."/>
            <person name="Pinto D."/>
            <person name="Vollmers J."/>
            <person name="Rivas-Marin E."/>
            <person name="Kohn T."/>
            <person name="Peeters S.H."/>
            <person name="Heuer A."/>
            <person name="Rast P."/>
            <person name="Oberbeckmann S."/>
            <person name="Bunk B."/>
            <person name="Jeske O."/>
            <person name="Meyerdierks A."/>
            <person name="Storesund J.E."/>
            <person name="Kallscheuer N."/>
            <person name="Luecker S."/>
            <person name="Lage O.M."/>
            <person name="Pohl T."/>
            <person name="Merkel B.J."/>
            <person name="Hornburger P."/>
            <person name="Mueller R.-W."/>
            <person name="Bruemmer F."/>
            <person name="Labrenz M."/>
            <person name="Spormann A.M."/>
            <person name="Op den Camp H."/>
            <person name="Overmann J."/>
            <person name="Amann R."/>
            <person name="Jetten M.S.M."/>
            <person name="Mascher T."/>
            <person name="Medema M.H."/>
            <person name="Devos D.P."/>
            <person name="Kaster A.-K."/>
            <person name="Ovreas L."/>
            <person name="Rohde M."/>
            <person name="Galperin M.Y."/>
            <person name="Jogler C."/>
        </authorList>
    </citation>
    <scope>NUCLEOTIDE SEQUENCE [LARGE SCALE GENOMIC DNA]</scope>
    <source>
        <strain evidence="2 3">TBK1r</strain>
    </source>
</reference>
<dbReference type="EMBL" id="CP036432">
    <property type="protein sequence ID" value="QDV82973.1"/>
    <property type="molecule type" value="Genomic_DNA"/>
</dbReference>
<sequence length="86" mass="9818">MMGRVGAMNTLEHLCIKPTKARMGIECTLVGFQSANALAKERDFFGIVNLSRRDKDPGRFDPDRRVIGKDLRQQKSPDQGTKWRKQ</sequence>
<evidence type="ECO:0000313" key="3">
    <source>
        <dbReference type="Proteomes" id="UP000318081"/>
    </source>
</evidence>
<name>A0ABX5XLW3_9BACT</name>
<feature type="region of interest" description="Disordered" evidence="1">
    <location>
        <begin position="52"/>
        <end position="86"/>
    </location>
</feature>
<protein>
    <submittedName>
        <fullName evidence="2">Uncharacterized protein</fullName>
    </submittedName>
</protein>
<evidence type="ECO:0000313" key="2">
    <source>
        <dbReference type="EMBL" id="QDV82973.1"/>
    </source>
</evidence>
<dbReference type="Proteomes" id="UP000318081">
    <property type="component" value="Chromosome"/>
</dbReference>
<keyword evidence="3" id="KW-1185">Reference proteome</keyword>
<proteinExistence type="predicted"/>
<feature type="compositionally biased region" description="Basic and acidic residues" evidence="1">
    <location>
        <begin position="52"/>
        <end position="75"/>
    </location>
</feature>
<evidence type="ECO:0000256" key="1">
    <source>
        <dbReference type="SAM" id="MobiDB-lite"/>
    </source>
</evidence>